<sequence>MAIARSASELSHASSRNEFGDAYQVDSARKSLAKQALLSPFRQGLYTLCSMLVGFRCMLDSLALPAALLGDLQLVCFYLTPVMGIRYKIPPPLLMSVTSRGLDSSSEPGLLALTSTLTVASLAPAILAFAAYKQPMLLMVVAVFPPESEFYLRSIITTLGAAMMFVLHNIYHPHYNHIITHTRSSIYFAVFCFGAANLPAGALYGIQDQATESAVIFMVIMFALALPCGFKLSEDFDEVISIFRRGLSEFPNNPYVMAAYASYLGKLLNDHEHSTRVATKIDILRVYADTQFQIYMILETEQKDKELFFLDLQTDVDMATLNEYSHIIIDTKLNHYFSMLHSRNLWAAVLDRGYSLGKVEHLAEQLQICINRAEDGYNKLIARSRVRRFYSYFCLWSLNSDAKAMRLLLEAEQRDQQLCDTEQRRARAGRSVLSGSVTPARTSQTSKGSKEESREKENKRLRSKLLKRNRSDIKRLLTATTVIGVIATAVLITAHVVLLANIHHEFDYAVTTDSRDLLTSIAWRRCRQLQKARLSNDRATFTATQSLIYSEMADLKKMAQELFADPYSSIRVNGYSAFTDTWVQFQLTFYPELPNVAVSVNGTLLDAMVAIANSGMALSGVSFDDFRMPEISVNSDFRLIADNWFSMQATYNQFRNAFFDKEQSWAMTAVIVILCLTGAHIAVFAIFILILDVVLVQRFRKKQNEMLEVFRVLPSAIKNEKLTALEQAQQDDILELDQNYSNRTGLASGEFKHRSFRNEYIAYTAATIALAAAFAYLNILNVNYLIRMIGSVVQMSDLEIRTLRTINLVQELAWNDTMTWSSDAEIRSNIVNEVALASQTYKDFMFGNPSRKPASPSADTYLGPEDLSGGITSCLAIDPLVCDMRVYDSSIGYTPALLNYGIVHLQDSLINIFKDIAKSAETGPFAPPAGTLALLDKVLEPDLFDGWALRRQAISNGLETNLHSAIVVNDWILAAEILTIFVGQFIVFTRMINYFQFLDRCNVELLVRLPREVKRLPEFARFLTDQLSNSQRTKVPAFLIRWGLARPVEQDDQLDIIKDLRRGSTVRRRGEEKEQDDGDTARRTSGRFSIFATMFNDLKRRGRDNENEDADHDLGLTSDPDSEAHADDQDMLHTAADPSREPDLDSDGLFVHGSSAHESSAHPRQGPAILVHDYWPEAAADAIAEDPDDDAGGAKPREPSAGRPSGVTKIIAEARSKQRSITFSDDLPKASPRSSSVEPSENVRRLSVSIVKGLAHDASQGSGRRSSVARARGVSDPGQRPSLGAWVPAGLPTADERGELGISSPSVGDALVEARSEGGEGEAGEASEQ</sequence>
<reference evidence="3 4" key="1">
    <citation type="submission" date="2023-09" db="EMBL/GenBank/DDBJ databases">
        <title>Pangenome analysis of Batrachochytrium dendrobatidis and related Chytrids.</title>
        <authorList>
            <person name="Yacoub M.N."/>
            <person name="Stajich J.E."/>
            <person name="James T.Y."/>
        </authorList>
    </citation>
    <scope>NUCLEOTIDE SEQUENCE [LARGE SCALE GENOMIC DNA]</scope>
    <source>
        <strain evidence="3 4">JEL0888</strain>
    </source>
</reference>
<evidence type="ECO:0000313" key="3">
    <source>
        <dbReference type="EMBL" id="KAL2911340.1"/>
    </source>
</evidence>
<feature type="region of interest" description="Disordered" evidence="1">
    <location>
        <begin position="425"/>
        <end position="460"/>
    </location>
</feature>
<dbReference type="EMBL" id="JADGIZ020000121">
    <property type="protein sequence ID" value="KAL2911340.1"/>
    <property type="molecule type" value="Genomic_DNA"/>
</dbReference>
<feature type="compositionally biased region" description="Polar residues" evidence="1">
    <location>
        <begin position="433"/>
        <end position="447"/>
    </location>
</feature>
<feature type="transmembrane region" description="Helical" evidence="2">
    <location>
        <begin position="760"/>
        <end position="779"/>
    </location>
</feature>
<feature type="compositionally biased region" description="Low complexity" evidence="1">
    <location>
        <begin position="1261"/>
        <end position="1275"/>
    </location>
</feature>
<keyword evidence="2" id="KW-0472">Membrane</keyword>
<feature type="compositionally biased region" description="Basic and acidic residues" evidence="1">
    <location>
        <begin position="1122"/>
        <end position="1131"/>
    </location>
</feature>
<proteinExistence type="predicted"/>
<organism evidence="3 4">
    <name type="scientific">Polyrhizophydium stewartii</name>
    <dbReference type="NCBI Taxonomy" id="2732419"/>
    <lineage>
        <taxon>Eukaryota</taxon>
        <taxon>Fungi</taxon>
        <taxon>Fungi incertae sedis</taxon>
        <taxon>Chytridiomycota</taxon>
        <taxon>Chytridiomycota incertae sedis</taxon>
        <taxon>Chytridiomycetes</taxon>
        <taxon>Rhizophydiales</taxon>
        <taxon>Rhizophydiales incertae sedis</taxon>
        <taxon>Polyrhizophydium</taxon>
    </lineage>
</organism>
<feature type="compositionally biased region" description="Basic and acidic residues" evidence="1">
    <location>
        <begin position="448"/>
        <end position="460"/>
    </location>
</feature>
<evidence type="ECO:0000256" key="1">
    <source>
        <dbReference type="SAM" id="MobiDB-lite"/>
    </source>
</evidence>
<feature type="transmembrane region" description="Helical" evidence="2">
    <location>
        <begin position="476"/>
        <end position="498"/>
    </location>
</feature>
<feature type="transmembrane region" description="Helical" evidence="2">
    <location>
        <begin position="150"/>
        <end position="172"/>
    </location>
</feature>
<evidence type="ECO:0000256" key="2">
    <source>
        <dbReference type="SAM" id="Phobius"/>
    </source>
</evidence>
<comment type="caution">
    <text evidence="3">The sequence shown here is derived from an EMBL/GenBank/DDBJ whole genome shotgun (WGS) entry which is preliminary data.</text>
</comment>
<gene>
    <name evidence="3" type="ORF">HK105_209204</name>
</gene>
<feature type="transmembrane region" description="Helical" evidence="2">
    <location>
        <begin position="665"/>
        <end position="696"/>
    </location>
</feature>
<evidence type="ECO:0000313" key="4">
    <source>
        <dbReference type="Proteomes" id="UP001527925"/>
    </source>
</evidence>
<keyword evidence="4" id="KW-1185">Reference proteome</keyword>
<feature type="transmembrane region" description="Helical" evidence="2">
    <location>
        <begin position="110"/>
        <end position="130"/>
    </location>
</feature>
<feature type="region of interest" description="Disordered" evidence="1">
    <location>
        <begin position="1184"/>
        <end position="1305"/>
    </location>
</feature>
<protein>
    <submittedName>
        <fullName evidence="3">Uncharacterized protein</fullName>
    </submittedName>
</protein>
<keyword evidence="2" id="KW-0812">Transmembrane</keyword>
<dbReference type="Proteomes" id="UP001527925">
    <property type="component" value="Unassembled WGS sequence"/>
</dbReference>
<name>A0ABR4MVQ8_9FUNG</name>
<accession>A0ABR4MVQ8</accession>
<feature type="region of interest" description="Disordered" evidence="1">
    <location>
        <begin position="1099"/>
        <end position="1165"/>
    </location>
</feature>
<keyword evidence="2" id="KW-1133">Transmembrane helix</keyword>
<feature type="transmembrane region" description="Helical" evidence="2">
    <location>
        <begin position="213"/>
        <end position="232"/>
    </location>
</feature>
<feature type="transmembrane region" description="Helical" evidence="2">
    <location>
        <begin position="184"/>
        <end position="207"/>
    </location>
</feature>